<accession>A0A2T0WVL8</accession>
<evidence type="ECO:0000313" key="2">
    <source>
        <dbReference type="Proteomes" id="UP000238157"/>
    </source>
</evidence>
<sequence>MHQFRECDKYLPKIIKLGNSTKKHFVGALLILILLRKINLKNFASVRILTKR</sequence>
<protein>
    <submittedName>
        <fullName evidence="1">Uncharacterized protein</fullName>
    </submittedName>
</protein>
<dbReference type="EMBL" id="PVTR01000001">
    <property type="protein sequence ID" value="PRY90736.1"/>
    <property type="molecule type" value="Genomic_DNA"/>
</dbReference>
<name>A0A2T0WVL8_9BACT</name>
<organism evidence="1 2">
    <name type="scientific">Mongoliibacter ruber</name>
    <dbReference type="NCBI Taxonomy" id="1750599"/>
    <lineage>
        <taxon>Bacteria</taxon>
        <taxon>Pseudomonadati</taxon>
        <taxon>Bacteroidota</taxon>
        <taxon>Cytophagia</taxon>
        <taxon>Cytophagales</taxon>
        <taxon>Cyclobacteriaceae</taxon>
        <taxon>Mongoliibacter</taxon>
    </lineage>
</organism>
<dbReference type="Proteomes" id="UP000238157">
    <property type="component" value="Unassembled WGS sequence"/>
</dbReference>
<reference evidence="1 2" key="1">
    <citation type="submission" date="2018-03" db="EMBL/GenBank/DDBJ databases">
        <title>Genomic Encyclopedia of Archaeal and Bacterial Type Strains, Phase II (KMG-II): from individual species to whole genera.</title>
        <authorList>
            <person name="Goeker M."/>
        </authorList>
    </citation>
    <scope>NUCLEOTIDE SEQUENCE [LARGE SCALE GENOMIC DNA]</scope>
    <source>
        <strain evidence="1 2">DSM 27929</strain>
    </source>
</reference>
<gene>
    <name evidence="1" type="ORF">CLW00_101401</name>
</gene>
<comment type="caution">
    <text evidence="1">The sequence shown here is derived from an EMBL/GenBank/DDBJ whole genome shotgun (WGS) entry which is preliminary data.</text>
</comment>
<evidence type="ECO:0000313" key="1">
    <source>
        <dbReference type="EMBL" id="PRY90736.1"/>
    </source>
</evidence>
<keyword evidence="2" id="KW-1185">Reference proteome</keyword>
<dbReference type="AlphaFoldDB" id="A0A2T0WVL8"/>
<proteinExistence type="predicted"/>